<dbReference type="Proteomes" id="UP001165122">
    <property type="component" value="Unassembled WGS sequence"/>
</dbReference>
<feature type="transmembrane region" description="Helical" evidence="8">
    <location>
        <begin position="758"/>
        <end position="777"/>
    </location>
</feature>
<dbReference type="InterPro" id="IPR000086">
    <property type="entry name" value="NUDIX_hydrolase_dom"/>
</dbReference>
<dbReference type="SUPFAM" id="SSF48576">
    <property type="entry name" value="Terpenoid synthases"/>
    <property type="match status" value="1"/>
</dbReference>
<dbReference type="Pfam" id="PF00293">
    <property type="entry name" value="NUDIX"/>
    <property type="match status" value="1"/>
</dbReference>
<dbReference type="GO" id="GO:0005789">
    <property type="term" value="C:endoplasmic reticulum membrane"/>
    <property type="evidence" value="ECO:0007669"/>
    <property type="project" value="TreeGrafter"/>
</dbReference>
<evidence type="ECO:0000313" key="10">
    <source>
        <dbReference type="EMBL" id="GMH59398.1"/>
    </source>
</evidence>
<evidence type="ECO:0000256" key="4">
    <source>
        <dbReference type="ARBA" id="ARBA00007579"/>
    </source>
</evidence>
<dbReference type="InterPro" id="IPR011876">
    <property type="entry name" value="IsopentenylPP_isomerase_typ1"/>
</dbReference>
<gene>
    <name evidence="10" type="ORF">TrLO_g10032</name>
</gene>
<dbReference type="InterPro" id="IPR019845">
    <property type="entry name" value="Squalene/phytoene_synthase_CS"/>
</dbReference>
<dbReference type="GO" id="GO:0004452">
    <property type="term" value="F:isopentenyl-diphosphate delta-isomerase activity"/>
    <property type="evidence" value="ECO:0007669"/>
    <property type="project" value="InterPro"/>
</dbReference>
<dbReference type="SFLD" id="SFLDS00005">
    <property type="entry name" value="Isoprenoid_Synthase_Type_I"/>
    <property type="match status" value="1"/>
</dbReference>
<accession>A0A9W7E254</accession>
<sequence>MLSQYLLTLQTHYTSTTSLLKITYTLLILSPLYLLFSYFKKPPKKWVDGSQHDLMLKDTVILVDSNDKIIGSTSKIESHTFDTKNPRGILHRAFSVFIFDSQNRLLLQKRASSKITFPGVWTNTCCSHPLNGLTPNEVDGPEDLPNVPGVKNAAVRKLEQELGITGLSKSRFKFLTRLHYWAADTVSHGPTAPWGEHEIDYVLFYILEKGESIDIKPNPEEVEDINWVSPSQLKSGMEVGLWSPWFKIIAERWLIPEWWSNLSEVMETEKYVNTKTITRFDPTIEHAGGAGNAERVYLENLDTTLNGDASKKQGAYGKIKIIKESKISQISRLDEIWSAVNLMYVNPLTSNLESEFIEDKFDEQDLKWCDDMLGKVSRSFAAVIRQLPDVLLVDVMVFYLVLRALDTVEDDMTYFENNEVKIEKILEFCEKSFTDEHFQILGCGEADERVLLENFDKVRNIFTKLNPKSKRVIRDITERMGKGMAEFVGKDLGEGTRDVKEYDRYCHFVAGLVGEGLSRLFSTSGLEAPTLSSQIHLSDQMGLFLQKTNIIRDYLEDYVDGRAFWPQTIWKKYADGNGLGAFIEDKESGVKCLNELVTDALELAPDCLAYLGELRCEEVFRFCAIPQVMAVATLEKVYGNMEVFEGVVKIRKGLSCKLILNTKDHSGVHSIFGKMARSIMSRADKNDPSYERTLHACRNILEIVGEPKGGMTFGAKMQIVNVGVCTSLIVSGKRLYGRHEGDAWGGRMLPGINDVEDVGVLAVFVTSICFLIAFAAVGEAMGEVALRVKGEKGGMRSSGASSATLKTLVEAKNLVE</sequence>
<dbReference type="Pfam" id="PF00494">
    <property type="entry name" value="SQS_PSY"/>
    <property type="match status" value="1"/>
</dbReference>
<dbReference type="InterPro" id="IPR008949">
    <property type="entry name" value="Isoprenoid_synthase_dom_sf"/>
</dbReference>
<evidence type="ECO:0000256" key="7">
    <source>
        <dbReference type="ARBA" id="ARBA00023235"/>
    </source>
</evidence>
<dbReference type="GO" id="GO:0045338">
    <property type="term" value="P:farnesyl diphosphate metabolic process"/>
    <property type="evidence" value="ECO:0007669"/>
    <property type="project" value="InterPro"/>
</dbReference>
<dbReference type="GO" id="GO:0008299">
    <property type="term" value="P:isoprenoid biosynthetic process"/>
    <property type="evidence" value="ECO:0007669"/>
    <property type="project" value="UniProtKB-KW"/>
</dbReference>
<keyword evidence="5" id="KW-0808">Transferase</keyword>
<dbReference type="Gene3D" id="1.10.600.10">
    <property type="entry name" value="Farnesyl Diphosphate Synthase"/>
    <property type="match status" value="1"/>
</dbReference>
<comment type="caution">
    <text evidence="10">The sequence shown here is derived from an EMBL/GenBank/DDBJ whole genome shotgun (WGS) entry which is preliminary data.</text>
</comment>
<feature type="domain" description="Nudix hydrolase" evidence="9">
    <location>
        <begin position="89"/>
        <end position="261"/>
    </location>
</feature>
<organism evidence="10 11">
    <name type="scientific">Triparma laevis f. longispina</name>
    <dbReference type="NCBI Taxonomy" id="1714387"/>
    <lineage>
        <taxon>Eukaryota</taxon>
        <taxon>Sar</taxon>
        <taxon>Stramenopiles</taxon>
        <taxon>Ochrophyta</taxon>
        <taxon>Bolidophyceae</taxon>
        <taxon>Parmales</taxon>
        <taxon>Triparmaceae</taxon>
        <taxon>Triparma</taxon>
    </lineage>
</organism>
<evidence type="ECO:0000256" key="8">
    <source>
        <dbReference type="SAM" id="Phobius"/>
    </source>
</evidence>
<dbReference type="EMBL" id="BRXW01000489">
    <property type="protein sequence ID" value="GMH59398.1"/>
    <property type="molecule type" value="Genomic_DNA"/>
</dbReference>
<dbReference type="PANTHER" id="PTHR11626:SF2">
    <property type="entry name" value="SQUALENE SYNTHASE"/>
    <property type="match status" value="1"/>
</dbReference>
<dbReference type="GO" id="GO:0051996">
    <property type="term" value="F:squalene synthase [NAD(P)H] activity"/>
    <property type="evidence" value="ECO:0007669"/>
    <property type="project" value="InterPro"/>
</dbReference>
<dbReference type="PROSITE" id="PS01045">
    <property type="entry name" value="SQUALEN_PHYTOEN_SYN_2"/>
    <property type="match status" value="1"/>
</dbReference>
<dbReference type="SFLD" id="SFLDG01018">
    <property type="entry name" value="Squalene/Phytoene_Synthase_Lik"/>
    <property type="match status" value="1"/>
</dbReference>
<dbReference type="InterPro" id="IPR044844">
    <property type="entry name" value="Trans_IPPS_euk-type"/>
</dbReference>
<dbReference type="FunFam" id="1.10.600.10:FF:000023">
    <property type="entry name" value="Squalene synthase"/>
    <property type="match status" value="1"/>
</dbReference>
<dbReference type="InterPro" id="IPR002060">
    <property type="entry name" value="Squ/phyt_synthse"/>
</dbReference>
<name>A0A9W7E254_9STRA</name>
<keyword evidence="8" id="KW-0472">Membrane</keyword>
<comment type="similarity">
    <text evidence="4">Belongs to the IPP isomerase type 1 family.</text>
</comment>
<dbReference type="AlphaFoldDB" id="A0A9W7E254"/>
<keyword evidence="11" id="KW-1185">Reference proteome</keyword>
<evidence type="ECO:0000256" key="1">
    <source>
        <dbReference type="ARBA" id="ARBA00001946"/>
    </source>
</evidence>
<evidence type="ECO:0000259" key="9">
    <source>
        <dbReference type="PROSITE" id="PS51462"/>
    </source>
</evidence>
<dbReference type="CDD" id="cd02885">
    <property type="entry name" value="NUDIX_IPP_Isomerase"/>
    <property type="match status" value="1"/>
</dbReference>
<dbReference type="SUPFAM" id="SSF55811">
    <property type="entry name" value="Nudix"/>
    <property type="match status" value="1"/>
</dbReference>
<dbReference type="CDD" id="cd00683">
    <property type="entry name" value="Trans_IPPS_HH"/>
    <property type="match status" value="1"/>
</dbReference>
<keyword evidence="8" id="KW-0812">Transmembrane</keyword>
<dbReference type="OrthoDB" id="510307at2759"/>
<evidence type="ECO:0000256" key="3">
    <source>
        <dbReference type="ARBA" id="ARBA00006251"/>
    </source>
</evidence>
<dbReference type="InterPro" id="IPR033904">
    <property type="entry name" value="Trans_IPPS_HH"/>
</dbReference>
<evidence type="ECO:0000313" key="11">
    <source>
        <dbReference type="Proteomes" id="UP001165122"/>
    </source>
</evidence>
<keyword evidence="8" id="KW-1133">Transmembrane helix</keyword>
<dbReference type="Gene3D" id="3.90.79.10">
    <property type="entry name" value="Nucleoside Triphosphate Pyrophosphohydrolase"/>
    <property type="match status" value="1"/>
</dbReference>
<dbReference type="InterPro" id="IPR006449">
    <property type="entry name" value="Squal_synth-like"/>
</dbReference>
<keyword evidence="7" id="KW-0413">Isomerase</keyword>
<dbReference type="PROSITE" id="PS01044">
    <property type="entry name" value="SQUALEN_PHYTOEN_SYN_1"/>
    <property type="match status" value="1"/>
</dbReference>
<comment type="cofactor">
    <cofactor evidence="1">
        <name>Mg(2+)</name>
        <dbReference type="ChEBI" id="CHEBI:18420"/>
    </cofactor>
</comment>
<dbReference type="InterPro" id="IPR015797">
    <property type="entry name" value="NUDIX_hydrolase-like_dom_sf"/>
</dbReference>
<dbReference type="PANTHER" id="PTHR11626">
    <property type="entry name" value="FARNESYL-DIPHOSPHATE FARNESYLTRANSFERASE"/>
    <property type="match status" value="1"/>
</dbReference>
<comment type="pathway">
    <text evidence="2">Isoprenoid biosynthesis; dimethylallyl diphosphate biosynthesis; dimethylallyl diphosphate from isopentenyl diphosphate: step 1/1.</text>
</comment>
<proteinExistence type="inferred from homology"/>
<dbReference type="PROSITE" id="PS51462">
    <property type="entry name" value="NUDIX"/>
    <property type="match status" value="1"/>
</dbReference>
<evidence type="ECO:0000256" key="2">
    <source>
        <dbReference type="ARBA" id="ARBA00004826"/>
    </source>
</evidence>
<comment type="similarity">
    <text evidence="3">Belongs to the phytoene/squalene synthase family.</text>
</comment>
<dbReference type="NCBIfam" id="TIGR02150">
    <property type="entry name" value="IPP_isom_1"/>
    <property type="match status" value="1"/>
</dbReference>
<protein>
    <recommendedName>
        <fullName evidence="9">Nudix hydrolase domain-containing protein</fullName>
    </recommendedName>
</protein>
<dbReference type="NCBIfam" id="TIGR01559">
    <property type="entry name" value="squal_synth"/>
    <property type="match status" value="1"/>
</dbReference>
<reference evidence="11" key="1">
    <citation type="journal article" date="2023" name="Commun. Biol.">
        <title>Genome analysis of Parmales, the sister group of diatoms, reveals the evolutionary specialization of diatoms from phago-mixotrophs to photoautotrophs.</title>
        <authorList>
            <person name="Ban H."/>
            <person name="Sato S."/>
            <person name="Yoshikawa S."/>
            <person name="Yamada K."/>
            <person name="Nakamura Y."/>
            <person name="Ichinomiya M."/>
            <person name="Sato N."/>
            <person name="Blanc-Mathieu R."/>
            <person name="Endo H."/>
            <person name="Kuwata A."/>
            <person name="Ogata H."/>
        </authorList>
    </citation>
    <scope>NUCLEOTIDE SEQUENCE [LARGE SCALE GENOMIC DNA]</scope>
    <source>
        <strain evidence="11">NIES 3700</strain>
    </source>
</reference>
<evidence type="ECO:0000256" key="6">
    <source>
        <dbReference type="ARBA" id="ARBA00023229"/>
    </source>
</evidence>
<keyword evidence="6" id="KW-0414">Isoprene biosynthesis</keyword>
<evidence type="ECO:0000256" key="5">
    <source>
        <dbReference type="ARBA" id="ARBA00022679"/>
    </source>
</evidence>